<dbReference type="PANTHER" id="PTHR28055:SF1">
    <property type="entry name" value="ALTERED INHERITANCE OF MITOCHONDRIA PROTEIN 41, MITOCHONDRIAL"/>
    <property type="match status" value="1"/>
</dbReference>
<sequence>MLEGRKNPKRHAEKNTDIKEGVLMSLKERLMADLKEAMKSKDKLRKDVITMVRAAIKQKEVDERVELDDSDILDIVSKQLKEKKSSIDEFKKGNREDLVKQTNDEIEILLKYLPEQLSDEELKEIIKKVIDENEITSMKDIGKLMKNVMPLIKGKADGKQVNLIAKEILN</sequence>
<dbReference type="AlphaFoldDB" id="A0A6N3BTB6"/>
<dbReference type="PANTHER" id="PTHR28055">
    <property type="entry name" value="ALTERED INHERITANCE OF MITOCHONDRIA PROTEIN 41, MITOCHONDRIAL"/>
    <property type="match status" value="1"/>
</dbReference>
<dbReference type="InterPro" id="IPR003789">
    <property type="entry name" value="Asn/Gln_tRNA_amidoTrase-B-like"/>
</dbReference>
<dbReference type="EMBL" id="CACRUP010000021">
    <property type="protein sequence ID" value="VYU07970.1"/>
    <property type="molecule type" value="Genomic_DNA"/>
</dbReference>
<protein>
    <submittedName>
        <fullName evidence="1">Glutamyl-tRNA(Gln) amidotransferase subunit E</fullName>
    </submittedName>
</protein>
<gene>
    <name evidence="1" type="ORF">PGLFYP46_00180</name>
</gene>
<dbReference type="InterPro" id="IPR019004">
    <property type="entry name" value="YqeY/Aim41"/>
</dbReference>
<organism evidence="1">
    <name type="scientific">Peptoniphilus gorbachii</name>
    <dbReference type="NCBI Taxonomy" id="411567"/>
    <lineage>
        <taxon>Bacteria</taxon>
        <taxon>Bacillati</taxon>
        <taxon>Bacillota</taxon>
        <taxon>Tissierellia</taxon>
        <taxon>Tissierellales</taxon>
        <taxon>Peptoniphilaceae</taxon>
        <taxon>Peptoniphilus</taxon>
    </lineage>
</organism>
<dbReference type="Pfam" id="PF09424">
    <property type="entry name" value="YqeY"/>
    <property type="match status" value="1"/>
</dbReference>
<evidence type="ECO:0000313" key="1">
    <source>
        <dbReference type="EMBL" id="VYU07970.1"/>
    </source>
</evidence>
<dbReference type="Gene3D" id="1.10.10.410">
    <property type="match status" value="1"/>
</dbReference>
<dbReference type="Gene3D" id="1.10.1510.10">
    <property type="entry name" value="Uncharacterised protein YqeY/AIM41 PF09424, N-terminal domain"/>
    <property type="match status" value="1"/>
</dbReference>
<dbReference type="GO" id="GO:0016740">
    <property type="term" value="F:transferase activity"/>
    <property type="evidence" value="ECO:0007669"/>
    <property type="project" value="UniProtKB-KW"/>
</dbReference>
<dbReference type="GO" id="GO:0016884">
    <property type="term" value="F:carbon-nitrogen ligase activity, with glutamine as amido-N-donor"/>
    <property type="evidence" value="ECO:0007669"/>
    <property type="project" value="InterPro"/>
</dbReference>
<proteinExistence type="predicted"/>
<dbReference type="SUPFAM" id="SSF89095">
    <property type="entry name" value="GatB/YqeY motif"/>
    <property type="match status" value="1"/>
</dbReference>
<reference evidence="1" key="1">
    <citation type="submission" date="2019-11" db="EMBL/GenBank/DDBJ databases">
        <authorList>
            <person name="Feng L."/>
        </authorList>
    </citation>
    <scope>NUCLEOTIDE SEQUENCE</scope>
    <source>
        <strain evidence="1">PgorbachiiLFYP46</strain>
    </source>
</reference>
<dbReference type="InterPro" id="IPR042184">
    <property type="entry name" value="YqeY/Aim41_N"/>
</dbReference>
<accession>A0A6N3BTB6</accession>
<dbReference type="InterPro" id="IPR023168">
    <property type="entry name" value="GatB_Yqey_C_2"/>
</dbReference>
<keyword evidence="1" id="KW-0808">Transferase</keyword>
<name>A0A6N3BTB6_9FIRM</name>